<feature type="transmembrane region" description="Helical" evidence="1">
    <location>
        <begin position="242"/>
        <end position="266"/>
    </location>
</feature>
<dbReference type="Proteomes" id="UP001454036">
    <property type="component" value="Unassembled WGS sequence"/>
</dbReference>
<reference evidence="3 4" key="1">
    <citation type="submission" date="2024-01" db="EMBL/GenBank/DDBJ databases">
        <title>The complete chloroplast genome sequence of Lithospermum erythrorhizon: insights into the phylogenetic relationship among Boraginaceae species and the maternal lineages of purple gromwells.</title>
        <authorList>
            <person name="Okada T."/>
            <person name="Watanabe K."/>
        </authorList>
    </citation>
    <scope>NUCLEOTIDE SEQUENCE [LARGE SCALE GENOMIC DNA]</scope>
</reference>
<feature type="chain" id="PRO_5043472577" description="Transmembrane protein" evidence="2">
    <location>
        <begin position="26"/>
        <end position="316"/>
    </location>
</feature>
<keyword evidence="1" id="KW-1133">Transmembrane helix</keyword>
<evidence type="ECO:0000256" key="1">
    <source>
        <dbReference type="SAM" id="Phobius"/>
    </source>
</evidence>
<accession>A0AAV3QDP7</accession>
<keyword evidence="4" id="KW-1185">Reference proteome</keyword>
<keyword evidence="1" id="KW-0812">Transmembrane</keyword>
<name>A0AAV3QDP7_LITER</name>
<keyword evidence="2" id="KW-0732">Signal</keyword>
<evidence type="ECO:0000313" key="3">
    <source>
        <dbReference type="EMBL" id="GAA0161356.1"/>
    </source>
</evidence>
<organism evidence="3 4">
    <name type="scientific">Lithospermum erythrorhizon</name>
    <name type="common">Purple gromwell</name>
    <name type="synonym">Lithospermum officinale var. erythrorhizon</name>
    <dbReference type="NCBI Taxonomy" id="34254"/>
    <lineage>
        <taxon>Eukaryota</taxon>
        <taxon>Viridiplantae</taxon>
        <taxon>Streptophyta</taxon>
        <taxon>Embryophyta</taxon>
        <taxon>Tracheophyta</taxon>
        <taxon>Spermatophyta</taxon>
        <taxon>Magnoliopsida</taxon>
        <taxon>eudicotyledons</taxon>
        <taxon>Gunneridae</taxon>
        <taxon>Pentapetalae</taxon>
        <taxon>asterids</taxon>
        <taxon>lamiids</taxon>
        <taxon>Boraginales</taxon>
        <taxon>Boraginaceae</taxon>
        <taxon>Boraginoideae</taxon>
        <taxon>Lithospermeae</taxon>
        <taxon>Lithospermum</taxon>
    </lineage>
</organism>
<dbReference type="EMBL" id="BAABME010020755">
    <property type="protein sequence ID" value="GAA0161356.1"/>
    <property type="molecule type" value="Genomic_DNA"/>
</dbReference>
<dbReference type="GO" id="GO:0016020">
    <property type="term" value="C:membrane"/>
    <property type="evidence" value="ECO:0007669"/>
    <property type="project" value="TreeGrafter"/>
</dbReference>
<sequence>MVFRGRLVMLQFLTCLVSFPRVIKTQLSTEPVNSARELDIHLQDYAYRAFIRPKTGVVYDGSVPGNVTGIKVSALRLKSGSLRFRGVQMYKEFQIPVGVFEEPYVERLALVYHSLGNWSSHYYPLPGYTYLASILGLLAYDATNISAKNLPELDIRASAQPISIKFSDVNSVPNGLVARCVSFDLQGTANFSNLLPGNTCSTFQQGHFSIVVESIAPAPSPMASRSSAPRPIGKKNKKGTKIWIIVGSVLGGLALIVILGLSVMWMDKYKHRRRMQRMEKAADVGETLHMTNVGSAKAPVAAVTRTQPSLETEYVA</sequence>
<protein>
    <recommendedName>
        <fullName evidence="5">Transmembrane protein</fullName>
    </recommendedName>
</protein>
<comment type="caution">
    <text evidence="3">The sequence shown here is derived from an EMBL/GenBank/DDBJ whole genome shotgun (WGS) entry which is preliminary data.</text>
</comment>
<dbReference type="AlphaFoldDB" id="A0AAV3QDP7"/>
<dbReference type="CDD" id="cd12087">
    <property type="entry name" value="TM_EGFR-like"/>
    <property type="match status" value="1"/>
</dbReference>
<keyword evidence="1" id="KW-0472">Membrane</keyword>
<dbReference type="PANTHER" id="PTHR33512:SF14">
    <property type="entry name" value="EXPRESSED PROTEIN"/>
    <property type="match status" value="1"/>
</dbReference>
<proteinExistence type="predicted"/>
<dbReference type="Pfam" id="PF06697">
    <property type="entry name" value="DUF1191"/>
    <property type="match status" value="1"/>
</dbReference>
<gene>
    <name evidence="3" type="ORF">LIER_39214</name>
</gene>
<evidence type="ECO:0000256" key="2">
    <source>
        <dbReference type="SAM" id="SignalP"/>
    </source>
</evidence>
<evidence type="ECO:0000313" key="4">
    <source>
        <dbReference type="Proteomes" id="UP001454036"/>
    </source>
</evidence>
<dbReference type="PANTHER" id="PTHR33512">
    <property type="entry name" value="PROTEIN, PUTATIVE (DUF1191)-RELATED"/>
    <property type="match status" value="1"/>
</dbReference>
<feature type="signal peptide" evidence="2">
    <location>
        <begin position="1"/>
        <end position="25"/>
    </location>
</feature>
<evidence type="ECO:0008006" key="5">
    <source>
        <dbReference type="Google" id="ProtNLM"/>
    </source>
</evidence>
<dbReference type="InterPro" id="IPR010605">
    <property type="entry name" value="DUF1191"/>
</dbReference>